<dbReference type="NCBIfam" id="NF033563">
    <property type="entry name" value="transpos_IS30"/>
    <property type="match status" value="1"/>
</dbReference>
<name>A0A2M7IN63_9BACT</name>
<dbReference type="GO" id="GO:0005829">
    <property type="term" value="C:cytosol"/>
    <property type="evidence" value="ECO:0007669"/>
    <property type="project" value="TreeGrafter"/>
</dbReference>
<dbReference type="InterPro" id="IPR012337">
    <property type="entry name" value="RNaseH-like_sf"/>
</dbReference>
<dbReference type="InterPro" id="IPR036397">
    <property type="entry name" value="RNaseH_sf"/>
</dbReference>
<feature type="non-terminal residue" evidence="3">
    <location>
        <position position="327"/>
    </location>
</feature>
<dbReference type="AlphaFoldDB" id="A0A2M7IN63"/>
<dbReference type="GO" id="GO:0015074">
    <property type="term" value="P:DNA integration"/>
    <property type="evidence" value="ECO:0007669"/>
    <property type="project" value="InterPro"/>
</dbReference>
<dbReference type="InterPro" id="IPR001584">
    <property type="entry name" value="Integrase_cat-core"/>
</dbReference>
<gene>
    <name evidence="3" type="ORF">COZ82_03345</name>
</gene>
<keyword evidence="1" id="KW-0233">DNA recombination</keyword>
<dbReference type="GO" id="GO:0032196">
    <property type="term" value="P:transposition"/>
    <property type="evidence" value="ECO:0007669"/>
    <property type="project" value="TreeGrafter"/>
</dbReference>
<protein>
    <recommendedName>
        <fullName evidence="2">Integrase catalytic domain-containing protein</fullName>
    </recommendedName>
</protein>
<dbReference type="Proteomes" id="UP000230837">
    <property type="component" value="Unassembled WGS sequence"/>
</dbReference>
<reference evidence="4" key="1">
    <citation type="submission" date="2017-09" db="EMBL/GenBank/DDBJ databases">
        <title>Depth-based differentiation of microbial function through sediment-hosted aquifers and enrichment of novel symbionts in the deep terrestrial subsurface.</title>
        <authorList>
            <person name="Probst A.J."/>
            <person name="Ladd B."/>
            <person name="Jarett J.K."/>
            <person name="Geller-Mcgrath D.E."/>
            <person name="Sieber C.M.K."/>
            <person name="Emerson J.B."/>
            <person name="Anantharaman K."/>
            <person name="Thomas B.C."/>
            <person name="Malmstrom R."/>
            <person name="Stieglmeier M."/>
            <person name="Klingl A."/>
            <person name="Woyke T."/>
            <person name="Ryan C.M."/>
            <person name="Banfield J.F."/>
        </authorList>
    </citation>
    <scope>NUCLEOTIDE SEQUENCE [LARGE SCALE GENOMIC DNA]</scope>
</reference>
<evidence type="ECO:0000256" key="1">
    <source>
        <dbReference type="ARBA" id="ARBA00023172"/>
    </source>
</evidence>
<dbReference type="EMBL" id="PFHR01000178">
    <property type="protein sequence ID" value="PIW96741.1"/>
    <property type="molecule type" value="Genomic_DNA"/>
</dbReference>
<feature type="domain" description="Integrase catalytic" evidence="2">
    <location>
        <begin position="168"/>
        <end position="324"/>
    </location>
</feature>
<organism evidence="3 4">
    <name type="scientific">Candidatus Kaiserbacteria bacterium CG_4_8_14_3_um_filter_38_9</name>
    <dbReference type="NCBI Taxonomy" id="1974599"/>
    <lineage>
        <taxon>Bacteria</taxon>
        <taxon>Candidatus Kaiseribacteriota</taxon>
    </lineage>
</organism>
<dbReference type="GO" id="GO:0006310">
    <property type="term" value="P:DNA recombination"/>
    <property type="evidence" value="ECO:0007669"/>
    <property type="project" value="UniProtKB-KW"/>
</dbReference>
<sequence>MSYTQLKESERVVIEILLEEGKSIRHVSKRLGRNVGTISREIKRNKNQNSGQYLSVKANKKAVKRLRDQRYKAPLKNPKVFLYVRQKLRQLWTPEEIAGRLLIDYPNESIHHETIYRYIYNSKKTRSMKLWQYLKNHRKKRMKKNGRKVQKSKISDAIRIDERDKSILLRTEVGHWETDNLGGKVSDNFGFTGTVERKTRYAILDILNDRKAVTKTESLVSDLEVFPPEFVETITTDNGSENSDHKEWSNQIHNTKVYFCNPYHSWEKGSVENMFTRVRRFIPKGTSIDQISKLDAKIIQDKLNNTPRKCLNYLTPNESMMLELQKL</sequence>
<accession>A0A2M7IN63</accession>
<dbReference type="Gene3D" id="3.30.420.10">
    <property type="entry name" value="Ribonuclease H-like superfamily/Ribonuclease H"/>
    <property type="match status" value="1"/>
</dbReference>
<dbReference type="GO" id="GO:0003676">
    <property type="term" value="F:nucleic acid binding"/>
    <property type="evidence" value="ECO:0007669"/>
    <property type="project" value="InterPro"/>
</dbReference>
<dbReference type="InterPro" id="IPR051917">
    <property type="entry name" value="Transposase-Integrase"/>
</dbReference>
<proteinExistence type="predicted"/>
<dbReference type="InterPro" id="IPR053392">
    <property type="entry name" value="Transposase_IS30-like"/>
</dbReference>
<dbReference type="PROSITE" id="PS50994">
    <property type="entry name" value="INTEGRASE"/>
    <property type="match status" value="1"/>
</dbReference>
<dbReference type="InterPro" id="IPR025246">
    <property type="entry name" value="IS30-like_HTH"/>
</dbReference>
<dbReference type="GO" id="GO:0004803">
    <property type="term" value="F:transposase activity"/>
    <property type="evidence" value="ECO:0007669"/>
    <property type="project" value="TreeGrafter"/>
</dbReference>
<comment type="caution">
    <text evidence="3">The sequence shown here is derived from an EMBL/GenBank/DDBJ whole genome shotgun (WGS) entry which is preliminary data.</text>
</comment>
<evidence type="ECO:0000313" key="4">
    <source>
        <dbReference type="Proteomes" id="UP000230837"/>
    </source>
</evidence>
<dbReference type="PANTHER" id="PTHR10948:SF23">
    <property type="entry name" value="TRANSPOSASE INSI FOR INSERTION SEQUENCE ELEMENT IS30A-RELATED"/>
    <property type="match status" value="1"/>
</dbReference>
<evidence type="ECO:0000259" key="2">
    <source>
        <dbReference type="PROSITE" id="PS50994"/>
    </source>
</evidence>
<dbReference type="Pfam" id="PF13936">
    <property type="entry name" value="HTH_38"/>
    <property type="match status" value="1"/>
</dbReference>
<dbReference type="SUPFAM" id="SSF53098">
    <property type="entry name" value="Ribonuclease H-like"/>
    <property type="match status" value="1"/>
</dbReference>
<evidence type="ECO:0000313" key="3">
    <source>
        <dbReference type="EMBL" id="PIW96741.1"/>
    </source>
</evidence>
<dbReference type="PANTHER" id="PTHR10948">
    <property type="entry name" value="TRANSPOSASE"/>
    <property type="match status" value="1"/>
</dbReference>